<dbReference type="GO" id="GO:0046872">
    <property type="term" value="F:metal ion binding"/>
    <property type="evidence" value="ECO:0007669"/>
    <property type="project" value="UniProtKB-KW"/>
</dbReference>
<name>A0A2W7QIA8_9RHOB</name>
<dbReference type="STRING" id="121821.GCA_001870675_02437"/>
<keyword evidence="4" id="KW-0464">Manganese</keyword>
<sequence>MPLHISRAMAGARAIDQSRGPDYHLRNTGQNPKDTPMFQTFAASTRPEDGPPRLAALRANLRAAGVDGYILPRADAHQGEYVAACDERLSWLTGFTGSAGFCIVLPDRAGLFVDGRYRVQARLQCAPDFTPVNWPETAPATWLRDACPNGAVIGFDPWLHTPTEIETLTKGLEGSNIGLRRMSNQIDPLWTDRPAPPMAPARPYPEHLAGLSSIEKRANLGQTLTQNGQRAAVLTQPDSICWLLNIRGADLPRLPVLQGFAIVHEDGRVDLYTAPSKCAGLEWDDGVHIRPTEAFAPALRSLSGPVRLDKGTVPLAVVDLLQEGNVEIAYMQDPCLMPKARKTGAELASARAAHLRDGAAMVEFLCWLDRQASALLKNPDHIVTEIDVARHLEQCRVATGLLEDLSFDTIAGSGPNGAIVHYRVTEDTNRRLLPGDLMLVDSGGQYLDGTTDITRTIAIGPVGTLEVECFTRVLQGMIAISRARFPRGVAGSHLDALARYPLWLAGHDYDHGTGHGVGAFLSVHEGPQRLSRISTVPLAEGMILSNEPGYYREGRFGIRIENLIAVRKGAAPEGGDARDWLEFETLTLAPIDRRLIQVSMLSADERAWLDAYHARVAVLLSPLVSGPTAVWLQTACQPI</sequence>
<evidence type="ECO:0000259" key="8">
    <source>
        <dbReference type="Pfam" id="PF16188"/>
    </source>
</evidence>
<dbReference type="InterPro" id="IPR033740">
    <property type="entry name" value="Pept_M24B"/>
</dbReference>
<dbReference type="Pfam" id="PF00557">
    <property type="entry name" value="Peptidase_M24"/>
    <property type="match status" value="1"/>
</dbReference>
<evidence type="ECO:0000256" key="1">
    <source>
        <dbReference type="ARBA" id="ARBA00008766"/>
    </source>
</evidence>
<dbReference type="AlphaFoldDB" id="A0A2W7QIA8"/>
<evidence type="ECO:0000256" key="4">
    <source>
        <dbReference type="ARBA" id="ARBA00023211"/>
    </source>
</evidence>
<dbReference type="Pfam" id="PF01321">
    <property type="entry name" value="Creatinase_N"/>
    <property type="match status" value="1"/>
</dbReference>
<dbReference type="FunFam" id="3.90.230.10:FF:000007">
    <property type="entry name" value="Xaa-Pro aminopeptidase P"/>
    <property type="match status" value="1"/>
</dbReference>
<dbReference type="InterPro" id="IPR032416">
    <property type="entry name" value="Peptidase_M24_C"/>
</dbReference>
<feature type="compositionally biased region" description="Polar residues" evidence="5">
    <location>
        <begin position="27"/>
        <end position="36"/>
    </location>
</feature>
<comment type="similarity">
    <text evidence="1">Belongs to the peptidase M24B family.</text>
</comment>
<dbReference type="CDD" id="cd01085">
    <property type="entry name" value="APP"/>
    <property type="match status" value="1"/>
</dbReference>
<keyword evidence="9" id="KW-0645">Protease</keyword>
<dbReference type="Pfam" id="PF16189">
    <property type="entry name" value="Creatinase_N_2"/>
    <property type="match status" value="1"/>
</dbReference>
<evidence type="ECO:0000256" key="3">
    <source>
        <dbReference type="ARBA" id="ARBA00022801"/>
    </source>
</evidence>
<dbReference type="Gene3D" id="3.40.350.10">
    <property type="entry name" value="Creatinase/prolidase N-terminal domain"/>
    <property type="match status" value="2"/>
</dbReference>
<dbReference type="Gene3D" id="3.90.230.10">
    <property type="entry name" value="Creatinase/methionine aminopeptidase superfamily"/>
    <property type="match status" value="1"/>
</dbReference>
<evidence type="ECO:0000256" key="5">
    <source>
        <dbReference type="SAM" id="MobiDB-lite"/>
    </source>
</evidence>
<keyword evidence="10" id="KW-1185">Reference proteome</keyword>
<dbReference type="Proteomes" id="UP000249364">
    <property type="component" value="Unassembled WGS sequence"/>
</dbReference>
<feature type="region of interest" description="Disordered" evidence="5">
    <location>
        <begin position="16"/>
        <end position="36"/>
    </location>
</feature>
<feature type="domain" description="Creatinase N-terminal" evidence="7">
    <location>
        <begin position="53"/>
        <end position="176"/>
    </location>
</feature>
<feature type="domain" description="Peptidase M24 C-terminal" evidence="8">
    <location>
        <begin position="580"/>
        <end position="639"/>
    </location>
</feature>
<dbReference type="InterPro" id="IPR050422">
    <property type="entry name" value="X-Pro_aminopeptidase_P"/>
</dbReference>
<evidence type="ECO:0000256" key="2">
    <source>
        <dbReference type="ARBA" id="ARBA00022723"/>
    </source>
</evidence>
<reference evidence="9 10" key="1">
    <citation type="submission" date="2018-06" db="EMBL/GenBank/DDBJ databases">
        <title>Genomic Encyclopedia of Archaeal and Bacterial Type Strains, Phase II (KMG-II): from individual species to whole genera.</title>
        <authorList>
            <person name="Goeker M."/>
        </authorList>
    </citation>
    <scope>NUCLEOTIDE SEQUENCE [LARGE SCALE GENOMIC DNA]</scope>
    <source>
        <strain evidence="9 10">DSM 13087</strain>
    </source>
</reference>
<accession>A0A2W7QIA8</accession>
<dbReference type="SUPFAM" id="SSF55920">
    <property type="entry name" value="Creatinase/aminopeptidase"/>
    <property type="match status" value="1"/>
</dbReference>
<dbReference type="GO" id="GO:0070006">
    <property type="term" value="F:metalloaminopeptidase activity"/>
    <property type="evidence" value="ECO:0007669"/>
    <property type="project" value="InterPro"/>
</dbReference>
<dbReference type="InterPro" id="IPR036005">
    <property type="entry name" value="Creatinase/aminopeptidase-like"/>
</dbReference>
<dbReference type="PANTHER" id="PTHR43763:SF6">
    <property type="entry name" value="XAA-PRO AMINOPEPTIDASE 1"/>
    <property type="match status" value="1"/>
</dbReference>
<dbReference type="PANTHER" id="PTHR43763">
    <property type="entry name" value="XAA-PRO AMINOPEPTIDASE 1"/>
    <property type="match status" value="1"/>
</dbReference>
<keyword evidence="3" id="KW-0378">Hydrolase</keyword>
<evidence type="ECO:0000259" key="7">
    <source>
        <dbReference type="Pfam" id="PF01321"/>
    </source>
</evidence>
<evidence type="ECO:0000259" key="6">
    <source>
        <dbReference type="Pfam" id="PF00557"/>
    </source>
</evidence>
<dbReference type="InterPro" id="IPR029149">
    <property type="entry name" value="Creatin/AminoP/Spt16_N"/>
</dbReference>
<gene>
    <name evidence="9" type="ORF">LY56_00365</name>
</gene>
<keyword evidence="2" id="KW-0479">Metal-binding</keyword>
<dbReference type="GO" id="GO:0005737">
    <property type="term" value="C:cytoplasm"/>
    <property type="evidence" value="ECO:0007669"/>
    <property type="project" value="UniProtKB-ARBA"/>
</dbReference>
<dbReference type="InterPro" id="IPR000994">
    <property type="entry name" value="Pept_M24"/>
</dbReference>
<dbReference type="EMBL" id="QKZQ01000001">
    <property type="protein sequence ID" value="PZX48214.1"/>
    <property type="molecule type" value="Genomic_DNA"/>
</dbReference>
<proteinExistence type="inferred from homology"/>
<dbReference type="SUPFAM" id="SSF53092">
    <property type="entry name" value="Creatinase/prolidase N-terminal domain"/>
    <property type="match status" value="1"/>
</dbReference>
<protein>
    <submittedName>
        <fullName evidence="9">Xaa-Pro aminopeptidase</fullName>
    </submittedName>
</protein>
<feature type="domain" description="Peptidase M24" evidence="6">
    <location>
        <begin position="350"/>
        <end position="567"/>
    </location>
</feature>
<dbReference type="Pfam" id="PF16188">
    <property type="entry name" value="Peptidase_M24_C"/>
    <property type="match status" value="1"/>
</dbReference>
<evidence type="ECO:0000313" key="10">
    <source>
        <dbReference type="Proteomes" id="UP000249364"/>
    </source>
</evidence>
<keyword evidence="9" id="KW-0031">Aminopeptidase</keyword>
<dbReference type="InterPro" id="IPR000587">
    <property type="entry name" value="Creatinase_N"/>
</dbReference>
<organism evidence="9 10">
    <name type="scientific">Roseinatronobacter thiooxidans</name>
    <dbReference type="NCBI Taxonomy" id="121821"/>
    <lineage>
        <taxon>Bacteria</taxon>
        <taxon>Pseudomonadati</taxon>
        <taxon>Pseudomonadota</taxon>
        <taxon>Alphaproteobacteria</taxon>
        <taxon>Rhodobacterales</taxon>
        <taxon>Paracoccaceae</taxon>
        <taxon>Roseinatronobacter</taxon>
    </lineage>
</organism>
<comment type="caution">
    <text evidence="9">The sequence shown here is derived from an EMBL/GenBank/DDBJ whole genome shotgun (WGS) entry which is preliminary data.</text>
</comment>
<evidence type="ECO:0000313" key="9">
    <source>
        <dbReference type="EMBL" id="PZX48214.1"/>
    </source>
</evidence>